<keyword evidence="2" id="KW-1185">Reference proteome</keyword>
<accession>A0A5M4BCU5</accession>
<dbReference type="Proteomes" id="UP000398217">
    <property type="component" value="Unassembled WGS sequence"/>
</dbReference>
<dbReference type="AlphaFoldDB" id="A0A5M4BCU5"/>
<evidence type="ECO:0000313" key="2">
    <source>
        <dbReference type="Proteomes" id="UP000398217"/>
    </source>
</evidence>
<comment type="caution">
    <text evidence="1">The sequence shown here is derived from an EMBL/GenBank/DDBJ whole genome shotgun (WGS) entry which is preliminary data.</text>
</comment>
<protein>
    <submittedName>
        <fullName evidence="1">Uncharacterized protein</fullName>
    </submittedName>
</protein>
<evidence type="ECO:0000313" key="1">
    <source>
        <dbReference type="EMBL" id="GET46886.1"/>
    </source>
</evidence>
<organism evidence="1 2">
    <name type="scientific">Capnocytophaga felis</name>
    <dbReference type="NCBI Taxonomy" id="2267611"/>
    <lineage>
        <taxon>Bacteria</taxon>
        <taxon>Pseudomonadati</taxon>
        <taxon>Bacteroidota</taxon>
        <taxon>Flavobacteriia</taxon>
        <taxon>Flavobacteriales</taxon>
        <taxon>Flavobacteriaceae</taxon>
        <taxon>Capnocytophaga</taxon>
    </lineage>
</organism>
<gene>
    <name evidence="1" type="ORF">RCZ01_21880</name>
</gene>
<reference evidence="2" key="1">
    <citation type="journal article" date="2020" name="Int. J. Syst. Evol. Microbiol.">
        <title>Capnocytophaga felis sp. nov. isolated from the feline oral cavity.</title>
        <authorList>
            <person name="Suzuki M."/>
            <person name="Umeda K."/>
            <person name="Kimura M."/>
            <person name="Imaoka K."/>
            <person name="Morikawa S."/>
            <person name="Maeda K."/>
        </authorList>
    </citation>
    <scope>NUCLEOTIDE SEQUENCE [LARGE SCALE GENOMIC DNA]</scope>
    <source>
        <strain evidence="2">KC07070</strain>
    </source>
</reference>
<dbReference type="EMBL" id="BLBC01000014">
    <property type="protein sequence ID" value="GET46886.1"/>
    <property type="molecule type" value="Genomic_DNA"/>
</dbReference>
<name>A0A5M4BCU5_9FLAO</name>
<sequence length="89" mass="10316">MIMASIRSLKKEINYVFGDIIDSVFHWEYTSGNLGKGSELVQEILVAYDDLIEKIYHRNIENRGSHLKQVRKDFEQKAGTFIGKLNKLN</sequence>
<proteinExistence type="predicted"/>